<dbReference type="Gene3D" id="3.90.1150.10">
    <property type="entry name" value="Aspartate Aminotransferase, domain 1"/>
    <property type="match status" value="1"/>
</dbReference>
<dbReference type="Pfam" id="PF08312">
    <property type="entry name" value="cwf21"/>
    <property type="match status" value="1"/>
</dbReference>
<dbReference type="CDD" id="cd00610">
    <property type="entry name" value="OAT_like"/>
    <property type="match status" value="1"/>
</dbReference>
<dbReference type="FunFam" id="3.40.640.10:FF:000004">
    <property type="entry name" value="Acetylornithine aminotransferase"/>
    <property type="match status" value="1"/>
</dbReference>
<evidence type="ECO:0000256" key="4">
    <source>
        <dbReference type="ARBA" id="ARBA00008954"/>
    </source>
</evidence>
<comment type="cofactor">
    <cofactor evidence="1">
        <name>pyridoxal 5'-phosphate</name>
        <dbReference type="ChEBI" id="CHEBI:597326"/>
    </cofactor>
</comment>
<keyword evidence="8" id="KW-0808">Transferase</keyword>
<dbReference type="PANTHER" id="PTHR11986:SF79">
    <property type="entry name" value="ACETYLORNITHINE AMINOTRANSFERASE, MITOCHONDRIAL"/>
    <property type="match status" value="1"/>
</dbReference>
<name>A0A8H3A8N9_9AGAM</name>
<evidence type="ECO:0000256" key="6">
    <source>
        <dbReference type="ARBA" id="ARBA00022576"/>
    </source>
</evidence>
<dbReference type="NCBIfam" id="TIGR00707">
    <property type="entry name" value="argD"/>
    <property type="match status" value="1"/>
</dbReference>
<reference evidence="12" key="1">
    <citation type="submission" date="2021-01" db="EMBL/GenBank/DDBJ databases">
        <authorList>
            <person name="Kaushik A."/>
        </authorList>
    </citation>
    <scope>NUCLEOTIDE SEQUENCE</scope>
    <source>
        <strain evidence="12">AG3-1AP</strain>
    </source>
</reference>
<dbReference type="Proteomes" id="UP000663831">
    <property type="component" value="Unassembled WGS sequence"/>
</dbReference>
<sequence>MYNGIGLTTPRGSGTNGYVVRNLSQMRHRDGPQDMHKFDQGPPKHREPDVGILEHERLRKIEVRCLELQLALEDDNTAEEHIQEEVSKLREQLMTEMTKAPISAKNLKPTDTHGMALAKKEELSKMAQALGTSRDYVEGDAFNREKQEELRRQRAIEREENDRRKEENRQKREEDNKRREAERREQDRLRRRREDQARKERESRMPPPPPPGQVPLVAVLRLLTLGGLNILGGLVLHAERILVPRHLGVSAVLLHPKGPVTRVHLRLPDVVDRLHRAGTSLPLVGAQTRGLLVPSALAPNQVTMMRSIIARNTRSLSRAQVRFASTKPCTTYAAVTHPEDEASIPASVKAHLAELEKSIVNTYARPPFILQRGKGSWVWDTTDRKYLDFSAGIAVNALGHGDEQLAKVAAEQAATLLHTSNAFHHEWAGQLAALIVRLTKRDGGLGFEAGTEDVAGGAKVFFSNSGTEANEGALKFVRKVGKERWAQQTGKNWEESTKTRIACFANAFHGRSMGALSATTNPKYQAPFAPLVPGFDVGEYNDVAGINNLVGQDTCAVLVEPVQGEGGVHGASEEFLRALRKRCDEVGAVLIFDEIQCGLYRSGKIWAHAAFPVDCHPDIVTMAKPLANGFPVGAILVRDSIAQAMTVGSHGTTFGGSPIATRLGHHVLSRLSQPEFIAHVKTVAQQLETRVAALPEMFPSIVAGPARGRGLLRGVPFKNPDHPAKLVKLARERGVLLLTAGKDAVRLVPSLNISPEEVDHAVDVIESCLYVLEQN</sequence>
<dbReference type="InterPro" id="IPR050103">
    <property type="entry name" value="Class-III_PLP-dep_AT"/>
</dbReference>
<organism evidence="12 13">
    <name type="scientific">Rhizoctonia solani</name>
    <dbReference type="NCBI Taxonomy" id="456999"/>
    <lineage>
        <taxon>Eukaryota</taxon>
        <taxon>Fungi</taxon>
        <taxon>Dikarya</taxon>
        <taxon>Basidiomycota</taxon>
        <taxon>Agaricomycotina</taxon>
        <taxon>Agaricomycetes</taxon>
        <taxon>Cantharellales</taxon>
        <taxon>Ceratobasidiaceae</taxon>
        <taxon>Rhizoctonia</taxon>
    </lineage>
</organism>
<dbReference type="GO" id="GO:0005759">
    <property type="term" value="C:mitochondrial matrix"/>
    <property type="evidence" value="ECO:0007669"/>
    <property type="project" value="TreeGrafter"/>
</dbReference>
<evidence type="ECO:0000259" key="11">
    <source>
        <dbReference type="SMART" id="SM01115"/>
    </source>
</evidence>
<dbReference type="GO" id="GO:0005634">
    <property type="term" value="C:nucleus"/>
    <property type="evidence" value="ECO:0007669"/>
    <property type="project" value="UniProtKB-ARBA"/>
</dbReference>
<feature type="region of interest" description="Disordered" evidence="10">
    <location>
        <begin position="28"/>
        <end position="48"/>
    </location>
</feature>
<evidence type="ECO:0000256" key="2">
    <source>
        <dbReference type="ARBA" id="ARBA00004173"/>
    </source>
</evidence>
<feature type="region of interest" description="Disordered" evidence="10">
    <location>
        <begin position="159"/>
        <end position="213"/>
    </location>
</feature>
<evidence type="ECO:0000256" key="3">
    <source>
        <dbReference type="ARBA" id="ARBA00005024"/>
    </source>
</evidence>
<feature type="domain" description="CWF21" evidence="11">
    <location>
        <begin position="53"/>
        <end position="98"/>
    </location>
</feature>
<keyword evidence="6" id="KW-0032">Aminotransferase</keyword>
<comment type="caution">
    <text evidence="12">The sequence shown here is derived from an EMBL/GenBank/DDBJ whole genome shotgun (WGS) entry which is preliminary data.</text>
</comment>
<dbReference type="InterPro" id="IPR015422">
    <property type="entry name" value="PyrdxlP-dep_Trfase_small"/>
</dbReference>
<dbReference type="InterPro" id="IPR005814">
    <property type="entry name" value="Aminotrans_3"/>
</dbReference>
<dbReference type="UniPathway" id="UPA00068">
    <property type="reaction ID" value="UER00109"/>
</dbReference>
<dbReference type="InterPro" id="IPR013170">
    <property type="entry name" value="mRNA_splic_Cwf21_dom"/>
</dbReference>
<dbReference type="NCBIfam" id="NF002325">
    <property type="entry name" value="PRK01278.1"/>
    <property type="match status" value="1"/>
</dbReference>
<dbReference type="Pfam" id="PF00202">
    <property type="entry name" value="Aminotran_3"/>
    <property type="match status" value="1"/>
</dbReference>
<dbReference type="GO" id="GO:0030170">
    <property type="term" value="F:pyridoxal phosphate binding"/>
    <property type="evidence" value="ECO:0007669"/>
    <property type="project" value="InterPro"/>
</dbReference>
<dbReference type="GO" id="GO:0006526">
    <property type="term" value="P:L-arginine biosynthetic process"/>
    <property type="evidence" value="ECO:0007669"/>
    <property type="project" value="UniProtKB-UniPathway"/>
</dbReference>
<evidence type="ECO:0000313" key="12">
    <source>
        <dbReference type="EMBL" id="CAE6407303.1"/>
    </source>
</evidence>
<evidence type="ECO:0000256" key="9">
    <source>
        <dbReference type="ARBA" id="ARBA00022898"/>
    </source>
</evidence>
<dbReference type="InterPro" id="IPR049704">
    <property type="entry name" value="Aminotrans_3_PPA_site"/>
</dbReference>
<evidence type="ECO:0000313" key="13">
    <source>
        <dbReference type="Proteomes" id="UP000663831"/>
    </source>
</evidence>
<comment type="subcellular location">
    <subcellularLocation>
        <location evidence="2">Mitochondrion</location>
    </subcellularLocation>
</comment>
<dbReference type="EMBL" id="CAJMWV010000612">
    <property type="protein sequence ID" value="CAE6407303.1"/>
    <property type="molecule type" value="Genomic_DNA"/>
</dbReference>
<evidence type="ECO:0000256" key="7">
    <source>
        <dbReference type="ARBA" id="ARBA00022605"/>
    </source>
</evidence>
<dbReference type="GO" id="GO:0003992">
    <property type="term" value="F:N2-acetyl-L-ornithine:2-oxoglutarate 5-aminotransferase activity"/>
    <property type="evidence" value="ECO:0007669"/>
    <property type="project" value="UniProtKB-EC"/>
</dbReference>
<dbReference type="InterPro" id="IPR004636">
    <property type="entry name" value="AcOrn/SuccOrn_fam"/>
</dbReference>
<dbReference type="SMART" id="SM01115">
    <property type="entry name" value="cwf21"/>
    <property type="match status" value="1"/>
</dbReference>
<dbReference type="GO" id="GO:0042802">
    <property type="term" value="F:identical protein binding"/>
    <property type="evidence" value="ECO:0007669"/>
    <property type="project" value="TreeGrafter"/>
</dbReference>
<comment type="pathway">
    <text evidence="3">Amino-acid biosynthesis; L-arginine biosynthesis; N(2)-acetyl-L-ornithine from L-glutamate: step 4/4.</text>
</comment>
<dbReference type="InterPro" id="IPR015424">
    <property type="entry name" value="PyrdxlP-dep_Trfase"/>
</dbReference>
<dbReference type="CDD" id="cd21372">
    <property type="entry name" value="cwf21_CWC21-like"/>
    <property type="match status" value="1"/>
</dbReference>
<protein>
    <recommendedName>
        <fullName evidence="5">acetylornithine transaminase</fullName>
        <ecNumber evidence="5">2.6.1.11</ecNumber>
    </recommendedName>
</protein>
<dbReference type="SUPFAM" id="SSF53383">
    <property type="entry name" value="PLP-dependent transferases"/>
    <property type="match status" value="1"/>
</dbReference>
<evidence type="ECO:0000256" key="8">
    <source>
        <dbReference type="ARBA" id="ARBA00022679"/>
    </source>
</evidence>
<dbReference type="EC" id="2.6.1.11" evidence="5"/>
<accession>A0A8H3A8N9</accession>
<evidence type="ECO:0000256" key="10">
    <source>
        <dbReference type="SAM" id="MobiDB-lite"/>
    </source>
</evidence>
<comment type="similarity">
    <text evidence="4">Belongs to the class-III pyridoxal-phosphate-dependent aminotransferase family.</text>
</comment>
<gene>
    <name evidence="12" type="ORF">RDB_LOCUS19288</name>
</gene>
<evidence type="ECO:0000256" key="1">
    <source>
        <dbReference type="ARBA" id="ARBA00001933"/>
    </source>
</evidence>
<feature type="compositionally biased region" description="Basic and acidic residues" evidence="10">
    <location>
        <begin position="159"/>
        <end position="204"/>
    </location>
</feature>
<dbReference type="Gene3D" id="3.40.640.10">
    <property type="entry name" value="Type I PLP-dependent aspartate aminotransferase-like (Major domain)"/>
    <property type="match status" value="1"/>
</dbReference>
<dbReference type="PROSITE" id="PS00600">
    <property type="entry name" value="AA_TRANSFER_CLASS_3"/>
    <property type="match status" value="1"/>
</dbReference>
<keyword evidence="7" id="KW-0028">Amino-acid biosynthesis</keyword>
<proteinExistence type="inferred from homology"/>
<evidence type="ECO:0000256" key="5">
    <source>
        <dbReference type="ARBA" id="ARBA00012919"/>
    </source>
</evidence>
<dbReference type="AlphaFoldDB" id="A0A8H3A8N9"/>
<dbReference type="PANTHER" id="PTHR11986">
    <property type="entry name" value="AMINOTRANSFERASE CLASS III"/>
    <property type="match status" value="1"/>
</dbReference>
<dbReference type="InterPro" id="IPR015421">
    <property type="entry name" value="PyrdxlP-dep_Trfase_major"/>
</dbReference>
<keyword evidence="9" id="KW-0663">Pyridoxal phosphate</keyword>